<evidence type="ECO:0000256" key="1">
    <source>
        <dbReference type="ARBA" id="ARBA00022676"/>
    </source>
</evidence>
<dbReference type="AlphaFoldDB" id="A0A956M2U9"/>
<comment type="caution">
    <text evidence="4">The sequence shown here is derived from an EMBL/GenBank/DDBJ whole genome shotgun (WGS) entry which is preliminary data.</text>
</comment>
<dbReference type="Pfam" id="PF13579">
    <property type="entry name" value="Glyco_trans_4_4"/>
    <property type="match status" value="1"/>
</dbReference>
<dbReference type="Proteomes" id="UP000697710">
    <property type="component" value="Unassembled WGS sequence"/>
</dbReference>
<dbReference type="InterPro" id="IPR028098">
    <property type="entry name" value="Glyco_trans_4-like_N"/>
</dbReference>
<accession>A0A956M2U9</accession>
<gene>
    <name evidence="4" type="ORF">KC729_14585</name>
</gene>
<protein>
    <submittedName>
        <fullName evidence="4">Glycosyltransferase</fullName>
        <ecNumber evidence="4">2.4.-.-</ecNumber>
    </submittedName>
</protein>
<dbReference type="EC" id="2.4.-.-" evidence="4"/>
<name>A0A956M2U9_UNCEI</name>
<reference evidence="4" key="1">
    <citation type="submission" date="2020-04" db="EMBL/GenBank/DDBJ databases">
        <authorList>
            <person name="Zhang T."/>
        </authorList>
    </citation>
    <scope>NUCLEOTIDE SEQUENCE</scope>
    <source>
        <strain evidence="4">HKST-UBA01</strain>
    </source>
</reference>
<sequence>MKRVLYLAYFFPPLGGAGVQRSLKFARYLPENGWLPHVLTGPSGYWIRDESLLGELDPRTRVDRVTHRGARWMGGAGSGTRRSGRRIFWLRYASRLVLVPDAYVGWSRAAAAHAERLAREIRFDALVTTSSPDSAHLAGARLRRLLGIPWIADFRDPWTRRMAYAPPTPLHHRWHLRLEGQVLRTADRVLVTSDATREDFLVRNPGLPPARVVVIPNGYDESDFVAAESWRATTSGERLAVPALLHAGQLNPERPITPFLAGLRRLRERDPVRAQQARTLFLGAHYDHHREEVRAAGLDDLVRFEGNRPHRESVAALLDAQVLLLLEQNSDRGKLILPGKVWEYARSGRPILGLVPPGGAADRLIRSLEAGRVVDPDRPDEVATAIDDL</sequence>
<dbReference type="PANTHER" id="PTHR12526">
    <property type="entry name" value="GLYCOSYLTRANSFERASE"/>
    <property type="match status" value="1"/>
</dbReference>
<evidence type="ECO:0000313" key="4">
    <source>
        <dbReference type="EMBL" id="MCA9728915.1"/>
    </source>
</evidence>
<dbReference type="GO" id="GO:0016757">
    <property type="term" value="F:glycosyltransferase activity"/>
    <property type="evidence" value="ECO:0007669"/>
    <property type="project" value="UniProtKB-KW"/>
</dbReference>
<dbReference type="PANTHER" id="PTHR12526:SF510">
    <property type="entry name" value="D-INOSITOL 3-PHOSPHATE GLYCOSYLTRANSFERASE"/>
    <property type="match status" value="1"/>
</dbReference>
<dbReference type="Pfam" id="PF13692">
    <property type="entry name" value="Glyco_trans_1_4"/>
    <property type="match status" value="1"/>
</dbReference>
<evidence type="ECO:0000313" key="5">
    <source>
        <dbReference type="Proteomes" id="UP000697710"/>
    </source>
</evidence>
<keyword evidence="1 4" id="KW-0328">Glycosyltransferase</keyword>
<evidence type="ECO:0000259" key="3">
    <source>
        <dbReference type="Pfam" id="PF13579"/>
    </source>
</evidence>
<dbReference type="SUPFAM" id="SSF53756">
    <property type="entry name" value="UDP-Glycosyltransferase/glycogen phosphorylase"/>
    <property type="match status" value="1"/>
</dbReference>
<proteinExistence type="predicted"/>
<feature type="domain" description="Glycosyltransferase subfamily 4-like N-terminal" evidence="3">
    <location>
        <begin position="20"/>
        <end position="218"/>
    </location>
</feature>
<reference evidence="4" key="2">
    <citation type="journal article" date="2021" name="Microbiome">
        <title>Successional dynamics and alternative stable states in a saline activated sludge microbial community over 9 years.</title>
        <authorList>
            <person name="Wang Y."/>
            <person name="Ye J."/>
            <person name="Ju F."/>
            <person name="Liu L."/>
            <person name="Boyd J.A."/>
            <person name="Deng Y."/>
            <person name="Parks D.H."/>
            <person name="Jiang X."/>
            <person name="Yin X."/>
            <person name="Woodcroft B.J."/>
            <person name="Tyson G.W."/>
            <person name="Hugenholtz P."/>
            <person name="Polz M.F."/>
            <person name="Zhang T."/>
        </authorList>
    </citation>
    <scope>NUCLEOTIDE SEQUENCE</scope>
    <source>
        <strain evidence="4">HKST-UBA01</strain>
    </source>
</reference>
<feature type="non-terminal residue" evidence="4">
    <location>
        <position position="389"/>
    </location>
</feature>
<organism evidence="4 5">
    <name type="scientific">Eiseniibacteriota bacterium</name>
    <dbReference type="NCBI Taxonomy" id="2212470"/>
    <lineage>
        <taxon>Bacteria</taxon>
        <taxon>Candidatus Eiseniibacteriota</taxon>
    </lineage>
</organism>
<dbReference type="Gene3D" id="3.40.50.2000">
    <property type="entry name" value="Glycogen Phosphorylase B"/>
    <property type="match status" value="2"/>
</dbReference>
<keyword evidence="2 4" id="KW-0808">Transferase</keyword>
<evidence type="ECO:0000256" key="2">
    <source>
        <dbReference type="ARBA" id="ARBA00022679"/>
    </source>
</evidence>
<dbReference type="EMBL" id="JAGQHR010000512">
    <property type="protein sequence ID" value="MCA9728915.1"/>
    <property type="molecule type" value="Genomic_DNA"/>
</dbReference>